<dbReference type="Gene3D" id="6.10.140.1350">
    <property type="match status" value="1"/>
</dbReference>
<dbReference type="GO" id="GO:0051028">
    <property type="term" value="P:mRNA transport"/>
    <property type="evidence" value="ECO:0007669"/>
    <property type="project" value="UniProtKB-KW"/>
</dbReference>
<dbReference type="InterPro" id="IPR024882">
    <property type="entry name" value="NUP58/p45/49"/>
</dbReference>
<comment type="subcellular location">
    <subcellularLocation>
        <location evidence="1">Nucleus</location>
        <location evidence="1">Nuclear pore complex</location>
    </subcellularLocation>
</comment>
<dbReference type="AlphaFoldDB" id="W4FE99"/>
<dbReference type="STRING" id="112090.W4FE99"/>
<dbReference type="OrthoDB" id="10263857at2759"/>
<evidence type="ECO:0000313" key="10">
    <source>
        <dbReference type="EMBL" id="ETV65810.1"/>
    </source>
</evidence>
<evidence type="ECO:0000256" key="6">
    <source>
        <dbReference type="ARBA" id="ARBA00023132"/>
    </source>
</evidence>
<feature type="compositionally biased region" description="Basic residues" evidence="9">
    <location>
        <begin position="519"/>
        <end position="530"/>
    </location>
</feature>
<gene>
    <name evidence="10" type="ORF">H257_17550</name>
</gene>
<organism evidence="10">
    <name type="scientific">Aphanomyces astaci</name>
    <name type="common">Crayfish plague agent</name>
    <dbReference type="NCBI Taxonomy" id="112090"/>
    <lineage>
        <taxon>Eukaryota</taxon>
        <taxon>Sar</taxon>
        <taxon>Stramenopiles</taxon>
        <taxon>Oomycota</taxon>
        <taxon>Saprolegniomycetes</taxon>
        <taxon>Saprolegniales</taxon>
        <taxon>Verrucalvaceae</taxon>
        <taxon>Aphanomyces</taxon>
    </lineage>
</organism>
<evidence type="ECO:0000256" key="1">
    <source>
        <dbReference type="ARBA" id="ARBA00004567"/>
    </source>
</evidence>
<dbReference type="EMBL" id="KI913223">
    <property type="protein sequence ID" value="ETV65810.1"/>
    <property type="molecule type" value="Genomic_DNA"/>
</dbReference>
<dbReference type="VEuPathDB" id="FungiDB:H257_17550"/>
<evidence type="ECO:0000256" key="5">
    <source>
        <dbReference type="ARBA" id="ARBA00023010"/>
    </source>
</evidence>
<dbReference type="PANTHER" id="PTHR13437:SF2">
    <property type="entry name" value="NUCLEOPORIN P58_P45"/>
    <property type="match status" value="1"/>
</dbReference>
<sequence length="530" mass="54463">MAFSFGGSTTGAASTTAPAFNFGSAAPAAATPSGFGFGTASNAAPAATTSGFGAPATSTGSTPAWNLGGSSATPAATSTPSFSFGGATTTPAAAPTSSFGFGSTQPATGFAAPASNAFSFGGGTNTTAAAPSTGFGGFGTSSNTQTSLFGKPATSGGFGSFGAPSGFGVAAATPAQPPQPVVSLDMRFDALPPDVQTQIKDFDHFLKEQSREEASIRSVSAQPLADLQDATKQLEQVALVVRNIQTRQAKDIQLLKSDVKNVVSQAEAADQIHIHLTSDTGIQRTDEMPSAYYWTLVQDFEQRMQTLKCQMNDVHTQLQGLQQTRHPHMQHPTPQLLQQILQSQNDAFMNIAAHVATTHEQAEVLRDQYLATLQHKQQPDGGKVRNPFEAADRIQAEEERRIVDRIRLSAAQVTFPAATPGTTAPASSFSFNTPAAAPATAAPAPSTFGTTATGGTSFSFPAVSTAAAPTTSAFGGAQPPPTLTKSVSFAGLGNVAPSADSNASGAFGMPPVNSLNPKSVRRKPSSTKKR</sequence>
<evidence type="ECO:0000256" key="3">
    <source>
        <dbReference type="ARBA" id="ARBA00022816"/>
    </source>
</evidence>
<feature type="coiled-coil region" evidence="8">
    <location>
        <begin position="297"/>
        <end position="324"/>
    </location>
</feature>
<name>W4FE99_APHAT</name>
<evidence type="ECO:0000256" key="4">
    <source>
        <dbReference type="ARBA" id="ARBA00022927"/>
    </source>
</evidence>
<dbReference type="GeneID" id="20819546"/>
<keyword evidence="7" id="KW-0539">Nucleus</keyword>
<dbReference type="GO" id="GO:0017056">
    <property type="term" value="F:structural constituent of nuclear pore"/>
    <property type="evidence" value="ECO:0007669"/>
    <property type="project" value="InterPro"/>
</dbReference>
<dbReference type="PANTHER" id="PTHR13437">
    <property type="entry name" value="NUCLEOPORIN P58/P45 NUCLEOPORIN-LIKE PROTEIN 1"/>
    <property type="match status" value="1"/>
</dbReference>
<dbReference type="GO" id="GO:0015031">
    <property type="term" value="P:protein transport"/>
    <property type="evidence" value="ECO:0007669"/>
    <property type="project" value="UniProtKB-KW"/>
</dbReference>
<keyword evidence="3" id="KW-0509">mRNA transport</keyword>
<keyword evidence="5" id="KW-0811">Translocation</keyword>
<keyword evidence="8" id="KW-0175">Coiled coil</keyword>
<dbReference type="Pfam" id="PF15967">
    <property type="entry name" value="Nucleoporin_FG2"/>
    <property type="match status" value="1"/>
</dbReference>
<evidence type="ECO:0000256" key="2">
    <source>
        <dbReference type="ARBA" id="ARBA00022448"/>
    </source>
</evidence>
<dbReference type="GO" id="GO:0008139">
    <property type="term" value="F:nuclear localization sequence binding"/>
    <property type="evidence" value="ECO:0007669"/>
    <property type="project" value="InterPro"/>
</dbReference>
<keyword evidence="6" id="KW-0906">Nuclear pore complex</keyword>
<protein>
    <submittedName>
        <fullName evidence="10">Uncharacterized protein</fullName>
    </submittedName>
</protein>
<evidence type="ECO:0000256" key="7">
    <source>
        <dbReference type="ARBA" id="ARBA00023242"/>
    </source>
</evidence>
<proteinExistence type="predicted"/>
<accession>W4FE99</accession>
<reference evidence="10" key="1">
    <citation type="submission" date="2013-12" db="EMBL/GenBank/DDBJ databases">
        <title>The Genome Sequence of Aphanomyces astaci APO3.</title>
        <authorList>
            <consortium name="The Broad Institute Genomics Platform"/>
            <person name="Russ C."/>
            <person name="Tyler B."/>
            <person name="van West P."/>
            <person name="Dieguez-Uribeondo J."/>
            <person name="Young S.K."/>
            <person name="Zeng Q."/>
            <person name="Gargeya S."/>
            <person name="Fitzgerald M."/>
            <person name="Abouelleil A."/>
            <person name="Alvarado L."/>
            <person name="Chapman S.B."/>
            <person name="Gainer-Dewar J."/>
            <person name="Goldberg J."/>
            <person name="Griggs A."/>
            <person name="Gujja S."/>
            <person name="Hansen M."/>
            <person name="Howarth C."/>
            <person name="Imamovic A."/>
            <person name="Ireland A."/>
            <person name="Larimer J."/>
            <person name="McCowan C."/>
            <person name="Murphy C."/>
            <person name="Pearson M."/>
            <person name="Poon T.W."/>
            <person name="Priest M."/>
            <person name="Roberts A."/>
            <person name="Saif S."/>
            <person name="Shea T."/>
            <person name="Sykes S."/>
            <person name="Wortman J."/>
            <person name="Nusbaum C."/>
            <person name="Birren B."/>
        </authorList>
    </citation>
    <scope>NUCLEOTIDE SEQUENCE [LARGE SCALE GENOMIC DNA]</scope>
    <source>
        <strain evidence="10">APO3</strain>
    </source>
</reference>
<dbReference type="GO" id="GO:0005643">
    <property type="term" value="C:nuclear pore"/>
    <property type="evidence" value="ECO:0007669"/>
    <property type="project" value="UniProtKB-SubCell"/>
</dbReference>
<feature type="region of interest" description="Disordered" evidence="9">
    <location>
        <begin position="53"/>
        <end position="73"/>
    </location>
</feature>
<evidence type="ECO:0000256" key="9">
    <source>
        <dbReference type="SAM" id="MobiDB-lite"/>
    </source>
</evidence>
<keyword evidence="4" id="KW-0653">Protein transport</keyword>
<dbReference type="RefSeq" id="XP_009844673.1">
    <property type="nucleotide sequence ID" value="XM_009846371.1"/>
</dbReference>
<keyword evidence="2" id="KW-0813">Transport</keyword>
<feature type="region of interest" description="Disordered" evidence="9">
    <location>
        <begin position="499"/>
        <end position="530"/>
    </location>
</feature>
<evidence type="ECO:0000256" key="8">
    <source>
        <dbReference type="SAM" id="Coils"/>
    </source>
</evidence>